<dbReference type="InterPro" id="IPR029070">
    <property type="entry name" value="Chitinase_insertion_sf"/>
</dbReference>
<dbReference type="Gene3D" id="1.50.10.20">
    <property type="match status" value="1"/>
</dbReference>
<dbReference type="Gene3D" id="3.20.20.80">
    <property type="entry name" value="Glycosidases"/>
    <property type="match status" value="1"/>
</dbReference>
<protein>
    <recommendedName>
        <fullName evidence="1">GH18 domain-containing protein</fullName>
    </recommendedName>
</protein>
<evidence type="ECO:0000313" key="3">
    <source>
        <dbReference type="Proteomes" id="UP000383932"/>
    </source>
</evidence>
<name>A0A5N5QJ59_9AGAM</name>
<dbReference type="SUPFAM" id="SSF54556">
    <property type="entry name" value="Chitinase insertion domain"/>
    <property type="match status" value="1"/>
</dbReference>
<dbReference type="Pfam" id="PF03663">
    <property type="entry name" value="Glyco_hydro_76"/>
    <property type="match status" value="1"/>
</dbReference>
<dbReference type="InterPro" id="IPR001223">
    <property type="entry name" value="Glyco_hydro18_cat"/>
</dbReference>
<dbReference type="SUPFAM" id="SSF51445">
    <property type="entry name" value="(Trans)glycosidases"/>
    <property type="match status" value="1"/>
</dbReference>
<dbReference type="PANTHER" id="PTHR47791:SF2">
    <property type="entry name" value="ENDO MANNANASE, GH76 FAMILY (EUROFUNG)"/>
    <property type="match status" value="1"/>
</dbReference>
<accession>A0A5N5QJ59</accession>
<dbReference type="InterPro" id="IPR005198">
    <property type="entry name" value="Glyco_hydro_76"/>
</dbReference>
<organism evidence="2 3">
    <name type="scientific">Ceratobasidium theobromae</name>
    <dbReference type="NCBI Taxonomy" id="1582974"/>
    <lineage>
        <taxon>Eukaryota</taxon>
        <taxon>Fungi</taxon>
        <taxon>Dikarya</taxon>
        <taxon>Basidiomycota</taxon>
        <taxon>Agaricomycotina</taxon>
        <taxon>Agaricomycetes</taxon>
        <taxon>Cantharellales</taxon>
        <taxon>Ceratobasidiaceae</taxon>
        <taxon>Ceratobasidium</taxon>
    </lineage>
</organism>
<dbReference type="GO" id="GO:0005975">
    <property type="term" value="P:carbohydrate metabolic process"/>
    <property type="evidence" value="ECO:0007669"/>
    <property type="project" value="InterPro"/>
</dbReference>
<dbReference type="SUPFAM" id="SSF48208">
    <property type="entry name" value="Six-hairpin glycosidases"/>
    <property type="match status" value="1"/>
</dbReference>
<dbReference type="AlphaFoldDB" id="A0A5N5QJ59"/>
<feature type="domain" description="GH18" evidence="1">
    <location>
        <begin position="1"/>
        <end position="177"/>
    </location>
</feature>
<reference evidence="2 3" key="1">
    <citation type="journal article" date="2019" name="Fungal Biol. Biotechnol.">
        <title>Draft genome sequence of fastidious pathogen Ceratobasidium theobromae, which causes vascular-streak dieback in Theobroma cacao.</title>
        <authorList>
            <person name="Ali S.S."/>
            <person name="Asman A."/>
            <person name="Shao J."/>
            <person name="Firmansyah A.P."/>
            <person name="Susilo A.W."/>
            <person name="Rosmana A."/>
            <person name="McMahon P."/>
            <person name="Junaid M."/>
            <person name="Guest D."/>
            <person name="Kheng T.Y."/>
            <person name="Meinhardt L.W."/>
            <person name="Bailey B.A."/>
        </authorList>
    </citation>
    <scope>NUCLEOTIDE SEQUENCE [LARGE SCALE GENOMIC DNA]</scope>
    <source>
        <strain evidence="2 3">CT2</strain>
    </source>
</reference>
<dbReference type="InterPro" id="IPR053169">
    <property type="entry name" value="MUG_Protein"/>
</dbReference>
<evidence type="ECO:0000259" key="1">
    <source>
        <dbReference type="PROSITE" id="PS51910"/>
    </source>
</evidence>
<dbReference type="EMBL" id="SSOP01000099">
    <property type="protein sequence ID" value="KAB5591563.1"/>
    <property type="molecule type" value="Genomic_DNA"/>
</dbReference>
<keyword evidence="3" id="KW-1185">Reference proteome</keyword>
<dbReference type="InterPro" id="IPR017853">
    <property type="entry name" value="GH"/>
</dbReference>
<dbReference type="Proteomes" id="UP000383932">
    <property type="component" value="Unassembled WGS sequence"/>
</dbReference>
<dbReference type="InterPro" id="IPR008928">
    <property type="entry name" value="6-hairpin_glycosidase_sf"/>
</dbReference>
<sequence>MMSYDYHGPWDTTVKGANLTVLPQTSLQDIKDSVLLYTCVGIDMRKVNLGLAWYGCSYALADKNCNSYGCLMTGGGAKGECTNATGMLSYLEITWLIGSNTVHYDKDSKTKWFKNSSDLITYDDEETWKAKKEFADNTCFGGTMVWSMDQVDPSEAPQNTGNPCTDAKTWAKDYVELEMSDFFTEYTAPIPQPMGPPAQGGCGCYYDTSNIWQQVTAMEGVINYMLLTGDNQFKDDITSFGAAFTDGSFSYLLGPAAFSNSHDDALWTVLLYFKIDEWLEKIEDPDECFWDAGIKLLKWVGEGQTDDDQGGTTSACDSVWWEDTASSNKPYKNAITNELFIVASTEAYLKTKEKSYLNNALATWNFSKDKMQHGAGNSQEGLFSNGTSLPDCTNNNQETWTYNQGVILHGLRLLYKATGDHSYIDEALVMLDAAHKFKVKEGTDILAEGCDISGTCNVNQVGFKGLFMQHLQYFLEVVNDPKITAKYSDWIGLQAQAVNQYACQSDGHLGSIWWGTSDAAIYPNAVNAFSSGLDTILAPYEFGTC</sequence>
<proteinExistence type="predicted"/>
<dbReference type="Gene3D" id="3.10.50.10">
    <property type="match status" value="1"/>
</dbReference>
<comment type="caution">
    <text evidence="2">The sequence shown here is derived from an EMBL/GenBank/DDBJ whole genome shotgun (WGS) entry which is preliminary data.</text>
</comment>
<evidence type="ECO:0000313" key="2">
    <source>
        <dbReference type="EMBL" id="KAB5591563.1"/>
    </source>
</evidence>
<dbReference type="Pfam" id="PF00704">
    <property type="entry name" value="Glyco_hydro_18"/>
    <property type="match status" value="1"/>
</dbReference>
<gene>
    <name evidence="2" type="ORF">CTheo_4992</name>
</gene>
<dbReference type="PROSITE" id="PS51910">
    <property type="entry name" value="GH18_2"/>
    <property type="match status" value="1"/>
</dbReference>
<dbReference type="OrthoDB" id="9984024at2759"/>
<dbReference type="PANTHER" id="PTHR47791">
    <property type="entry name" value="MEIOTICALLY UP-REGULATED GENE 191 PROTEIN"/>
    <property type="match status" value="1"/>
</dbReference>